<keyword evidence="1" id="KW-1133">Transmembrane helix</keyword>
<dbReference type="HOGENOM" id="CLU_2778128_0_0_1"/>
<name>G0N550_CAEBE</name>
<keyword evidence="3" id="KW-1185">Reference proteome</keyword>
<proteinExistence type="predicted"/>
<accession>G0N550</accession>
<evidence type="ECO:0000313" key="3">
    <source>
        <dbReference type="Proteomes" id="UP000008068"/>
    </source>
</evidence>
<gene>
    <name evidence="2" type="ORF">CAEBREN_13605</name>
</gene>
<organism evidence="3">
    <name type="scientific">Caenorhabditis brenneri</name>
    <name type="common">Nematode worm</name>
    <dbReference type="NCBI Taxonomy" id="135651"/>
    <lineage>
        <taxon>Eukaryota</taxon>
        <taxon>Metazoa</taxon>
        <taxon>Ecdysozoa</taxon>
        <taxon>Nematoda</taxon>
        <taxon>Chromadorea</taxon>
        <taxon>Rhabditida</taxon>
        <taxon>Rhabditina</taxon>
        <taxon>Rhabditomorpha</taxon>
        <taxon>Rhabditoidea</taxon>
        <taxon>Rhabditidae</taxon>
        <taxon>Peloderinae</taxon>
        <taxon>Caenorhabditis</taxon>
    </lineage>
</organism>
<sequence length="69" mass="8037">MDALNFEREMNTIRVGFKFVIVMFLYCSSVSCDYCSLVVLGISVLYTVDAILVYRERLMAQMPRQQDDE</sequence>
<dbReference type="Proteomes" id="UP000008068">
    <property type="component" value="Unassembled WGS sequence"/>
</dbReference>
<dbReference type="AlphaFoldDB" id="G0N550"/>
<dbReference type="InParanoid" id="G0N550"/>
<keyword evidence="1" id="KW-0812">Transmembrane</keyword>
<protein>
    <submittedName>
        <fullName evidence="2">Uncharacterized protein</fullName>
    </submittedName>
</protein>
<feature type="transmembrane region" description="Helical" evidence="1">
    <location>
        <begin position="12"/>
        <end position="31"/>
    </location>
</feature>
<feature type="transmembrane region" description="Helical" evidence="1">
    <location>
        <begin position="37"/>
        <end position="54"/>
    </location>
</feature>
<keyword evidence="1" id="KW-0472">Membrane</keyword>
<dbReference type="EMBL" id="GL379839">
    <property type="protein sequence ID" value="EGT53007.1"/>
    <property type="molecule type" value="Genomic_DNA"/>
</dbReference>
<evidence type="ECO:0000256" key="1">
    <source>
        <dbReference type="SAM" id="Phobius"/>
    </source>
</evidence>
<evidence type="ECO:0000313" key="2">
    <source>
        <dbReference type="EMBL" id="EGT53007.1"/>
    </source>
</evidence>
<reference evidence="3" key="1">
    <citation type="submission" date="2011-07" db="EMBL/GenBank/DDBJ databases">
        <authorList>
            <consortium name="Caenorhabditis brenneri Sequencing and Analysis Consortium"/>
            <person name="Wilson R.K."/>
        </authorList>
    </citation>
    <scope>NUCLEOTIDE SEQUENCE [LARGE SCALE GENOMIC DNA]</scope>
    <source>
        <strain evidence="3">PB2801</strain>
    </source>
</reference>